<keyword evidence="2" id="KW-0326">Glycosidase</keyword>
<gene>
    <name evidence="2" type="primary">neuC</name>
    <name evidence="2" type="ORF">D3P08_25135</name>
</gene>
<dbReference type="Proteomes" id="UP000266482">
    <property type="component" value="Unassembled WGS sequence"/>
</dbReference>
<dbReference type="GO" id="GO:0006047">
    <property type="term" value="P:UDP-N-acetylglucosamine metabolic process"/>
    <property type="evidence" value="ECO:0007669"/>
    <property type="project" value="InterPro"/>
</dbReference>
<evidence type="ECO:0000313" key="2">
    <source>
        <dbReference type="EMBL" id="RIX47309.1"/>
    </source>
</evidence>
<dbReference type="EMBL" id="QXQA01000023">
    <property type="protein sequence ID" value="RIX47309.1"/>
    <property type="molecule type" value="Genomic_DNA"/>
</dbReference>
<reference evidence="2 3" key="1">
    <citation type="submission" date="2018-09" db="EMBL/GenBank/DDBJ databases">
        <title>Paenibacillus aracenensis nov. sp. isolated from a cave in southern Spain.</title>
        <authorList>
            <person name="Jurado V."/>
            <person name="Gutierrez-Patricio S."/>
            <person name="Gonzalez-Pimentel J.L."/>
            <person name="Miller A.Z."/>
            <person name="Laiz L."/>
            <person name="Saiz-Jimenez C."/>
        </authorList>
    </citation>
    <scope>NUCLEOTIDE SEQUENCE [LARGE SCALE GENOMIC DNA]</scope>
    <source>
        <strain evidence="2 3">DSM 22867</strain>
    </source>
</reference>
<accession>A0A3A1UKW4</accession>
<evidence type="ECO:0000259" key="1">
    <source>
        <dbReference type="Pfam" id="PF02350"/>
    </source>
</evidence>
<dbReference type="PANTHER" id="PTHR43174">
    <property type="entry name" value="UDP-N-ACETYLGLUCOSAMINE 2-EPIMERASE"/>
    <property type="match status" value="1"/>
</dbReference>
<dbReference type="GO" id="GO:0004553">
    <property type="term" value="F:hydrolase activity, hydrolyzing O-glycosyl compounds"/>
    <property type="evidence" value="ECO:0007669"/>
    <property type="project" value="InterPro"/>
</dbReference>
<dbReference type="OrthoDB" id="9803238at2"/>
<dbReference type="Gene3D" id="3.40.50.2000">
    <property type="entry name" value="Glycogen Phosphorylase B"/>
    <property type="match status" value="2"/>
</dbReference>
<dbReference type="InterPro" id="IPR020004">
    <property type="entry name" value="UDP-GlcNAc_Epase"/>
</dbReference>
<dbReference type="SUPFAM" id="SSF53756">
    <property type="entry name" value="UDP-Glycosyltransferase/glycogen phosphorylase"/>
    <property type="match status" value="1"/>
</dbReference>
<dbReference type="InterPro" id="IPR003331">
    <property type="entry name" value="UDP_GlcNAc_Epimerase_2_dom"/>
</dbReference>
<dbReference type="Pfam" id="PF02350">
    <property type="entry name" value="Epimerase_2"/>
    <property type="match status" value="1"/>
</dbReference>
<evidence type="ECO:0000313" key="3">
    <source>
        <dbReference type="Proteomes" id="UP000266482"/>
    </source>
</evidence>
<dbReference type="EC" id="3.2.1.183" evidence="2"/>
<keyword evidence="2" id="KW-0378">Hydrolase</keyword>
<dbReference type="PANTHER" id="PTHR43174:SF3">
    <property type="entry name" value="UDP-N-ACETYLGLUCOSAMINE 2-EPIMERASE"/>
    <property type="match status" value="1"/>
</dbReference>
<keyword evidence="3" id="KW-1185">Reference proteome</keyword>
<protein>
    <submittedName>
        <fullName evidence="2">UDP-N-acetylglucosamine 2-epimerase (Hydrolyzing)</fullName>
        <ecNumber evidence="2">3.2.1.183</ecNumber>
    </submittedName>
</protein>
<dbReference type="RefSeq" id="WP_119602879.1">
    <property type="nucleotide sequence ID" value="NZ_QXQA01000023.1"/>
</dbReference>
<dbReference type="AlphaFoldDB" id="A0A3A1UKW4"/>
<proteinExistence type="predicted"/>
<dbReference type="NCBIfam" id="TIGR03568">
    <property type="entry name" value="NeuC_NnaA"/>
    <property type="match status" value="1"/>
</dbReference>
<dbReference type="InterPro" id="IPR029767">
    <property type="entry name" value="WecB-like"/>
</dbReference>
<feature type="domain" description="UDP-N-acetylglucosamine 2-epimerase" evidence="1">
    <location>
        <begin position="22"/>
        <end position="370"/>
    </location>
</feature>
<name>A0A3A1UKW4_9BACL</name>
<dbReference type="CDD" id="cd03786">
    <property type="entry name" value="GTB_UDP-GlcNAc_2-Epimerase"/>
    <property type="match status" value="1"/>
</dbReference>
<comment type="caution">
    <text evidence="2">The sequence shown here is derived from an EMBL/GenBank/DDBJ whole genome shotgun (WGS) entry which is preliminary data.</text>
</comment>
<sequence length="392" mass="43778">MRTICVVTGSRAEYGLLFPLLREIKSDSEMRLQLVVTGMHLSPEFGYTYRQILEDGFIIDDKVEMLLSSDTPIGITKSMGVALLGFADVFNRLKPDIIVLLGDRYEIMAAAQAAMIAKIPIAHLHGGESTEGALDEAIRHSITKMSQLHYVSTETYRKRVIQLGEQPDRVFNVGAIGLDNIRSLQLLSKSEFEQAIDFRLGERNFLVTYHPVTLHERDSEQLVRELLLALDHFDDAKIIFTKPNSDTDGRIIGQLIDHYVQSHPGRAAAYYSLGTLRYLSALQHVDVVIGNSSSGIIEAPAFRKPTVNIGNRQKGRIKGRSIIEAEEHHDAIKQAISTALDPHFIEANVKCGNHVYGDGMTAPRIKQSLKTVNLEGILQKAFYDVGWQEDKI</sequence>
<organism evidence="2 3">
    <name type="scientific">Paenibacillus nanensis</name>
    <dbReference type="NCBI Taxonomy" id="393251"/>
    <lineage>
        <taxon>Bacteria</taxon>
        <taxon>Bacillati</taxon>
        <taxon>Bacillota</taxon>
        <taxon>Bacilli</taxon>
        <taxon>Bacillales</taxon>
        <taxon>Paenibacillaceae</taxon>
        <taxon>Paenibacillus</taxon>
    </lineage>
</organism>